<keyword evidence="8" id="KW-0238">DNA-binding</keyword>
<keyword evidence="10" id="KW-0539">Nucleus</keyword>
<evidence type="ECO:0000256" key="10">
    <source>
        <dbReference type="ARBA" id="ARBA00023242"/>
    </source>
</evidence>
<evidence type="ECO:0000256" key="1">
    <source>
        <dbReference type="ARBA" id="ARBA00004123"/>
    </source>
</evidence>
<keyword evidence="16" id="KW-1185">Reference proteome</keyword>
<feature type="compositionally biased region" description="Low complexity" evidence="13">
    <location>
        <begin position="162"/>
        <end position="188"/>
    </location>
</feature>
<feature type="compositionally biased region" description="Pro residues" evidence="13">
    <location>
        <begin position="605"/>
        <end position="617"/>
    </location>
</feature>
<evidence type="ECO:0000256" key="8">
    <source>
        <dbReference type="ARBA" id="ARBA00023125"/>
    </source>
</evidence>
<comment type="similarity">
    <text evidence="2">Belongs to the AF4 family.</text>
</comment>
<feature type="region of interest" description="Disordered" evidence="13">
    <location>
        <begin position="936"/>
        <end position="991"/>
    </location>
</feature>
<feature type="compositionally biased region" description="Low complexity" evidence="13">
    <location>
        <begin position="955"/>
        <end position="970"/>
    </location>
</feature>
<feature type="compositionally biased region" description="Polar residues" evidence="13">
    <location>
        <begin position="88"/>
        <end position="97"/>
    </location>
</feature>
<dbReference type="Proteomes" id="UP001307889">
    <property type="component" value="Chromosome 2"/>
</dbReference>
<keyword evidence="6" id="KW-0562">Pair-rule protein</keyword>
<feature type="compositionally biased region" description="Basic and acidic residues" evidence="13">
    <location>
        <begin position="618"/>
        <end position="647"/>
    </location>
</feature>
<feature type="compositionally biased region" description="Basic and acidic residues" evidence="13">
    <location>
        <begin position="591"/>
        <end position="604"/>
    </location>
</feature>
<organism evidence="15 16">
    <name type="scientific">Nesidiocoris tenuis</name>
    <dbReference type="NCBI Taxonomy" id="355587"/>
    <lineage>
        <taxon>Eukaryota</taxon>
        <taxon>Metazoa</taxon>
        <taxon>Ecdysozoa</taxon>
        <taxon>Arthropoda</taxon>
        <taxon>Hexapoda</taxon>
        <taxon>Insecta</taxon>
        <taxon>Pterygota</taxon>
        <taxon>Neoptera</taxon>
        <taxon>Paraneoptera</taxon>
        <taxon>Hemiptera</taxon>
        <taxon>Heteroptera</taxon>
        <taxon>Panheteroptera</taxon>
        <taxon>Cimicomorpha</taxon>
        <taxon>Miridae</taxon>
        <taxon>Dicyphina</taxon>
        <taxon>Nesidiocoris</taxon>
    </lineage>
</organism>
<feature type="compositionally biased region" description="Basic and acidic residues" evidence="13">
    <location>
        <begin position="215"/>
        <end position="239"/>
    </location>
</feature>
<feature type="compositionally biased region" description="Basic and acidic residues" evidence="13">
    <location>
        <begin position="471"/>
        <end position="503"/>
    </location>
</feature>
<feature type="compositionally biased region" description="Low complexity" evidence="13">
    <location>
        <begin position="136"/>
        <end position="153"/>
    </location>
</feature>
<evidence type="ECO:0000256" key="5">
    <source>
        <dbReference type="ARBA" id="ARBA00022553"/>
    </source>
</evidence>
<evidence type="ECO:0000313" key="15">
    <source>
        <dbReference type="EMBL" id="BES91473.1"/>
    </source>
</evidence>
<proteinExistence type="inferred from homology"/>
<evidence type="ECO:0000313" key="16">
    <source>
        <dbReference type="Proteomes" id="UP001307889"/>
    </source>
</evidence>
<feature type="region of interest" description="Disordered" evidence="13">
    <location>
        <begin position="1"/>
        <end position="25"/>
    </location>
</feature>
<evidence type="ECO:0000256" key="2">
    <source>
        <dbReference type="ARBA" id="ARBA00007354"/>
    </source>
</evidence>
<feature type="domain" description="AF4/FMR2 C-terminal homology" evidence="14">
    <location>
        <begin position="796"/>
        <end position="1037"/>
    </location>
</feature>
<dbReference type="PANTHER" id="PTHR10528">
    <property type="entry name" value="AF4/FMR2 FAMILY MEMBER"/>
    <property type="match status" value="1"/>
</dbReference>
<protein>
    <recommendedName>
        <fullName evidence="3">AF4/FMR2 family member lilli</fullName>
    </recommendedName>
    <alternativeName>
        <fullName evidence="12">Protein lilliputian</fullName>
    </alternativeName>
</protein>
<name>A0ABN7AHF6_9HEMI</name>
<dbReference type="InterPro" id="IPR043640">
    <property type="entry name" value="AF4/FMR2_CHD"/>
</dbReference>
<evidence type="ECO:0000256" key="9">
    <source>
        <dbReference type="ARBA" id="ARBA00023163"/>
    </source>
</evidence>
<accession>A0ABN7AHF6</accession>
<feature type="compositionally biased region" description="Polar residues" evidence="13">
    <location>
        <begin position="256"/>
        <end position="274"/>
    </location>
</feature>
<dbReference type="PANTHER" id="PTHR10528:SF17">
    <property type="entry name" value="AF4_FMR2 FAMILY MEMBER LILLI"/>
    <property type="match status" value="1"/>
</dbReference>
<feature type="compositionally biased region" description="Basic and acidic residues" evidence="13">
    <location>
        <begin position="748"/>
        <end position="761"/>
    </location>
</feature>
<dbReference type="InterPro" id="IPR007797">
    <property type="entry name" value="AF4/FMR2"/>
</dbReference>
<feature type="compositionally biased region" description="Low complexity" evidence="13">
    <location>
        <begin position="705"/>
        <end position="719"/>
    </location>
</feature>
<evidence type="ECO:0000256" key="13">
    <source>
        <dbReference type="SAM" id="MobiDB-lite"/>
    </source>
</evidence>
<feature type="region of interest" description="Disordered" evidence="13">
    <location>
        <begin position="50"/>
        <end position="772"/>
    </location>
</feature>
<reference evidence="15 16" key="1">
    <citation type="submission" date="2023-09" db="EMBL/GenBank/DDBJ databases">
        <title>Nesidiocoris tenuis whole genome shotgun sequence.</title>
        <authorList>
            <person name="Shibata T."/>
            <person name="Shimoda M."/>
            <person name="Kobayashi T."/>
            <person name="Uehara T."/>
        </authorList>
    </citation>
    <scope>NUCLEOTIDE SEQUENCE [LARGE SCALE GENOMIC DNA]</scope>
    <source>
        <strain evidence="15 16">Japan</strain>
    </source>
</reference>
<feature type="compositionally biased region" description="Pro residues" evidence="13">
    <location>
        <begin position="189"/>
        <end position="198"/>
    </location>
</feature>
<feature type="compositionally biased region" description="Polar residues" evidence="13">
    <location>
        <begin position="123"/>
        <end position="135"/>
    </location>
</feature>
<evidence type="ECO:0000256" key="12">
    <source>
        <dbReference type="ARBA" id="ARBA00032149"/>
    </source>
</evidence>
<keyword evidence="5" id="KW-0597">Phosphoprotein</keyword>
<evidence type="ECO:0000256" key="7">
    <source>
        <dbReference type="ARBA" id="ARBA00023015"/>
    </source>
</evidence>
<comment type="subcellular location">
    <subcellularLocation>
        <location evidence="1">Nucleus</location>
    </subcellularLocation>
</comment>
<evidence type="ECO:0000259" key="14">
    <source>
        <dbReference type="Pfam" id="PF18876"/>
    </source>
</evidence>
<feature type="compositionally biased region" description="Basic and acidic residues" evidence="13">
    <location>
        <begin position="676"/>
        <end position="686"/>
    </location>
</feature>
<keyword evidence="7" id="KW-0805">Transcription regulation</keyword>
<evidence type="ECO:0000256" key="6">
    <source>
        <dbReference type="ARBA" id="ARBA00022788"/>
    </source>
</evidence>
<sequence>MDQQKPGGQETNSLLNASEVEASRAPSQTFLLTVEGTYAVPAVVVADKTTNSAQKNGFSKPKSSSSHPLQSQQHPPLPSILTFVPLSHPNTHSLNTNLELIDDLSLSEDSDDDSKAPPPQAGLTKSNDLQPQRTQSASPIAKPIPSPAVSVIPDPIPPISASPPGASSSSEDSGSESSESDSSNSIPPAQEPPAPPVQERPCWALSSFLPPQANPERRNSPDFPLKTKIDDDEHPRESRSALSSFSESDSEKTPSNTDNMISTRTQKRSANNPTREPVRNNMEVIEIGSSPEPNLPSTHASHHETVPHHKPPRTPSGNEVEPKSKRNRKSVTPAQIDKAEKSKKKSGLRNSEKESPSSNKRPRKRAPKPPATPSDPEDEPKKRKRVDSGSDTNDEAWPSPARPTPRQQRSGRYRGHEKESSSNATKNDSSSDEEPINTVPAHSPIKPVSRVVPAVGKRPVHGSSESDAEKEESPPKLDSEGQSIQDKKKFDTLRKLFSKRDNEGGLGKGGKGKGKGKGKVAVVTEQSTWPAHSPPKAAEQPRVPSPNPGADEKLPDLKPVNTFPGLFLVKGRPSLMCKIDLRKLSIVPSKKPSEEMRTHTELPDTRPPPPPPPPPPADKSKKSSRDSKSDKRERKSLEKHRSRDEKAKKKKKSSSPAEPPQSKEEGHPKPPVQAEVIERLAPDVRMESGPQSSSNPCSKRERRNSASSSSSHASSMRPSTKSGSKRKKHVDRPLAGNEISMVDAPPTNHEREKDVDSRMATDSEENPSVANTKDLSKYQYFSYFEQPDDYLSDNDDKDTYLSEAKRLKHAADKENNDTAQGMQYLEAVMYFLLTGNTMEHETVTEKAAQTMYKDTLHLIKYISSKFRSQQNISAPQALVHTKLAVLSLRSQSLLYLKLFKMRKAEVKECQRVINDYMQKPCDFAFQAQPPTTVEQCSSAVQGHGTPSPCSPTPSPASSVGSQSSGYSSGELRGGGGHTGAAQGSNGQPHPPVAPCGPCIPVPLPIHVSLQKQTANFNSLLTAHDLWDQADALVHKGKHKGTHHLK</sequence>
<gene>
    <name evidence="15" type="ORF">NTJ_04281</name>
</gene>
<evidence type="ECO:0000256" key="4">
    <source>
        <dbReference type="ARBA" id="ARBA00022473"/>
    </source>
</evidence>
<dbReference type="Pfam" id="PF18876">
    <property type="entry name" value="AFF4_CHD"/>
    <property type="match status" value="1"/>
</dbReference>
<feature type="compositionally biased region" description="Acidic residues" evidence="13">
    <location>
        <begin position="100"/>
        <end position="112"/>
    </location>
</feature>
<comment type="function">
    <text evidence="11">Has a role in transcriptional regulation. Acts in parallel with the Ras/MAPK and the PI3K/PKB pathways in the control of cell identity and cellular growth. Essential for regulation of the cytoskeleton and cell growth but not for cell proliferation or growth rate. Required specifically for the microtubule-based basal transport of lipid droplets. Plays a partially redundant function downstream of Raf in cell fate specification in the developing eye. Pair-rule protein that regulates embryonic cellularization, gastrulation and segmentation.</text>
</comment>
<dbReference type="EMBL" id="AP028910">
    <property type="protein sequence ID" value="BES91473.1"/>
    <property type="molecule type" value="Genomic_DNA"/>
</dbReference>
<evidence type="ECO:0000256" key="3">
    <source>
        <dbReference type="ARBA" id="ARBA00021888"/>
    </source>
</evidence>
<keyword evidence="4" id="KW-0217">Developmental protein</keyword>
<evidence type="ECO:0000256" key="11">
    <source>
        <dbReference type="ARBA" id="ARBA00024653"/>
    </source>
</evidence>
<keyword evidence="9" id="KW-0804">Transcription</keyword>
<feature type="compositionally biased region" description="Low complexity" evidence="13">
    <location>
        <begin position="59"/>
        <end position="74"/>
    </location>
</feature>